<dbReference type="PANTHER" id="PTHR33659:SF1">
    <property type="entry name" value="PROTEIN, PUTATIVE-RELATED"/>
    <property type="match status" value="1"/>
</dbReference>
<organism evidence="3 4">
    <name type="scientific">Phaseolus angularis</name>
    <name type="common">Azuki bean</name>
    <name type="synonym">Vigna angularis</name>
    <dbReference type="NCBI Taxonomy" id="3914"/>
    <lineage>
        <taxon>Eukaryota</taxon>
        <taxon>Viridiplantae</taxon>
        <taxon>Streptophyta</taxon>
        <taxon>Embryophyta</taxon>
        <taxon>Tracheophyta</taxon>
        <taxon>Spermatophyta</taxon>
        <taxon>Magnoliopsida</taxon>
        <taxon>eudicotyledons</taxon>
        <taxon>Gunneridae</taxon>
        <taxon>Pentapetalae</taxon>
        <taxon>rosids</taxon>
        <taxon>fabids</taxon>
        <taxon>Fabales</taxon>
        <taxon>Fabaceae</taxon>
        <taxon>Papilionoideae</taxon>
        <taxon>50 kb inversion clade</taxon>
        <taxon>NPAAA clade</taxon>
        <taxon>indigoferoid/millettioid clade</taxon>
        <taxon>Phaseoleae</taxon>
        <taxon>Vigna</taxon>
    </lineage>
</organism>
<keyword evidence="1" id="KW-0812">Transmembrane</keyword>
<dbReference type="PANTHER" id="PTHR33659">
    <property type="entry name" value="PROTEIN, PUTATIVE-RELATED-RELATED"/>
    <property type="match status" value="1"/>
</dbReference>
<reference evidence="3" key="2">
    <citation type="submission" date="2015-02" db="EMBL/GenBank/DDBJ databases">
        <authorList>
            <person name="Chooi Y.-H."/>
        </authorList>
    </citation>
    <scope>NUCLEOTIDE SEQUENCE</scope>
    <source>
        <tissue evidence="3">Seedling</tissue>
    </source>
</reference>
<dbReference type="EMBL" id="JABFOF010000011">
    <property type="protein sequence ID" value="KAG2372202.1"/>
    <property type="molecule type" value="Genomic_DNA"/>
</dbReference>
<dbReference type="AlphaFoldDB" id="A0A0L9UJZ2"/>
<gene>
    <name evidence="2" type="ORF">HKW66_Vig0209300</name>
    <name evidence="3" type="ORF">LR48_Vigan05g049600</name>
</gene>
<name>A0A0L9UJZ2_PHAAN</name>
<reference evidence="4" key="1">
    <citation type="journal article" date="2015" name="Proc. Natl. Acad. Sci. U.S.A.">
        <title>Genome sequencing of adzuki bean (Vigna angularis) provides insight into high starch and low fat accumulation and domestication.</title>
        <authorList>
            <person name="Yang K."/>
            <person name="Tian Z."/>
            <person name="Chen C."/>
            <person name="Luo L."/>
            <person name="Zhao B."/>
            <person name="Wang Z."/>
            <person name="Yu L."/>
            <person name="Li Y."/>
            <person name="Sun Y."/>
            <person name="Li W."/>
            <person name="Chen Y."/>
            <person name="Li Y."/>
            <person name="Zhang Y."/>
            <person name="Ai D."/>
            <person name="Zhao J."/>
            <person name="Shang C."/>
            <person name="Ma Y."/>
            <person name="Wu B."/>
            <person name="Wang M."/>
            <person name="Gao L."/>
            <person name="Sun D."/>
            <person name="Zhang P."/>
            <person name="Guo F."/>
            <person name="Wang W."/>
            <person name="Li Y."/>
            <person name="Wang J."/>
            <person name="Varshney R.K."/>
            <person name="Wang J."/>
            <person name="Ling H.Q."/>
            <person name="Wan P."/>
        </authorList>
    </citation>
    <scope>NUCLEOTIDE SEQUENCE</scope>
    <source>
        <strain evidence="4">cv. Jingnong 6</strain>
    </source>
</reference>
<sequence length="113" mass="12403">MPYLLRLPRVHVSLVSTFPGPYKYLYQTRHIPFSTQLHFPTFPINQTFFSFFTMATFSAFLLFVTLFFAAVNAQDFGLSPAPSPDAGAAASVSSSVAVVGALVVLSLMIILKH</sequence>
<accession>A0A0L9UJZ2</accession>
<keyword evidence="1" id="KW-1133">Transmembrane helix</keyword>
<dbReference type="Proteomes" id="UP000053144">
    <property type="component" value="Chromosome 5"/>
</dbReference>
<reference evidence="2 5" key="3">
    <citation type="submission" date="2020-05" db="EMBL/GenBank/DDBJ databases">
        <title>Vigna angularis (adzuki bean) Var. LongXiaoDou No. 4 denovo assembly.</title>
        <authorList>
            <person name="Xiang H."/>
        </authorList>
    </citation>
    <scope>NUCLEOTIDE SEQUENCE [LARGE SCALE GENOMIC DNA]</scope>
    <source>
        <tissue evidence="2">Leaf</tissue>
    </source>
</reference>
<dbReference type="EMBL" id="CM003375">
    <property type="protein sequence ID" value="KOM42892.1"/>
    <property type="molecule type" value="Genomic_DNA"/>
</dbReference>
<evidence type="ECO:0000313" key="3">
    <source>
        <dbReference type="EMBL" id="KOM42892.1"/>
    </source>
</evidence>
<evidence type="ECO:0000313" key="2">
    <source>
        <dbReference type="EMBL" id="KAG2372202.1"/>
    </source>
</evidence>
<evidence type="ECO:0000313" key="4">
    <source>
        <dbReference type="Proteomes" id="UP000053144"/>
    </source>
</evidence>
<feature type="transmembrane region" description="Helical" evidence="1">
    <location>
        <begin position="48"/>
        <end position="70"/>
    </location>
</feature>
<keyword evidence="1" id="KW-0472">Membrane</keyword>
<dbReference type="Proteomes" id="UP000743370">
    <property type="component" value="Unassembled WGS sequence"/>
</dbReference>
<evidence type="ECO:0000256" key="1">
    <source>
        <dbReference type="SAM" id="Phobius"/>
    </source>
</evidence>
<evidence type="ECO:0000313" key="5">
    <source>
        <dbReference type="Proteomes" id="UP000743370"/>
    </source>
</evidence>
<dbReference type="Gramene" id="KOM42892">
    <property type="protein sequence ID" value="KOM42892"/>
    <property type="gene ID" value="LR48_Vigan05g049600"/>
</dbReference>
<feature type="transmembrane region" description="Helical" evidence="1">
    <location>
        <begin position="90"/>
        <end position="111"/>
    </location>
</feature>
<protein>
    <submittedName>
        <fullName evidence="3">Uncharacterized protein</fullName>
    </submittedName>
</protein>
<proteinExistence type="predicted"/>